<protein>
    <submittedName>
        <fullName evidence="2">Uncharacterized protein</fullName>
    </submittedName>
</protein>
<evidence type="ECO:0000313" key="2">
    <source>
        <dbReference type="EnsemblMetazoa" id="XP_028512509.1"/>
    </source>
</evidence>
<accession>A0A913YBT7</accession>
<evidence type="ECO:0000256" key="1">
    <source>
        <dbReference type="SAM" id="SignalP"/>
    </source>
</evidence>
<name>A0A913YBT7_EXADI</name>
<proteinExistence type="predicted"/>
<keyword evidence="1" id="KW-0732">Signal</keyword>
<dbReference type="GeneID" id="114574363"/>
<dbReference type="RefSeq" id="XP_028512509.1">
    <property type="nucleotide sequence ID" value="XM_028656708.1"/>
</dbReference>
<sequence length="123" mass="13688">MMKLLILLVALSSWLTLGLPSNGMIQQDSSKKGDGDILNHSICSHLREKDMCKRSHHVKKKLCKATCGCHDMISQKSCIVLKRFNECSKNLAMRMSSGNRPILALFYNPILAPTHMASCPIFG</sequence>
<organism evidence="2 3">
    <name type="scientific">Exaiptasia diaphana</name>
    <name type="common">Tropical sea anemone</name>
    <name type="synonym">Aiptasia pulchella</name>
    <dbReference type="NCBI Taxonomy" id="2652724"/>
    <lineage>
        <taxon>Eukaryota</taxon>
        <taxon>Metazoa</taxon>
        <taxon>Cnidaria</taxon>
        <taxon>Anthozoa</taxon>
        <taxon>Hexacorallia</taxon>
        <taxon>Actiniaria</taxon>
        <taxon>Aiptasiidae</taxon>
        <taxon>Exaiptasia</taxon>
    </lineage>
</organism>
<evidence type="ECO:0000313" key="3">
    <source>
        <dbReference type="Proteomes" id="UP000887567"/>
    </source>
</evidence>
<feature type="signal peptide" evidence="1">
    <location>
        <begin position="1"/>
        <end position="18"/>
    </location>
</feature>
<dbReference type="Proteomes" id="UP000887567">
    <property type="component" value="Unplaced"/>
</dbReference>
<keyword evidence="3" id="KW-1185">Reference proteome</keyword>
<reference evidence="2" key="1">
    <citation type="submission" date="2022-11" db="UniProtKB">
        <authorList>
            <consortium name="EnsemblMetazoa"/>
        </authorList>
    </citation>
    <scope>IDENTIFICATION</scope>
</reference>
<dbReference type="EnsemblMetazoa" id="XM_028656708.1">
    <property type="protein sequence ID" value="XP_028512509.1"/>
    <property type="gene ID" value="LOC114574363"/>
</dbReference>
<dbReference type="AlphaFoldDB" id="A0A913YBT7"/>
<dbReference type="KEGG" id="epa:114574363"/>
<feature type="chain" id="PRO_5036927752" evidence="1">
    <location>
        <begin position="19"/>
        <end position="123"/>
    </location>
</feature>